<reference evidence="7 8" key="1">
    <citation type="submission" date="2020-03" db="EMBL/GenBank/DDBJ databases">
        <title>Genomic Encyclopedia of Type Strains, Phase IV (KMG-V): Genome sequencing to study the core and pangenomes of soil and plant-associated prokaryotes.</title>
        <authorList>
            <person name="Whitman W."/>
        </authorList>
    </citation>
    <scope>NUCLEOTIDE SEQUENCE [LARGE SCALE GENOMIC DNA]</scope>
    <source>
        <strain evidence="7 8">1B</strain>
    </source>
</reference>
<keyword evidence="8" id="KW-1185">Reference proteome</keyword>
<evidence type="ECO:0000256" key="3">
    <source>
        <dbReference type="ARBA" id="ARBA00022989"/>
    </source>
</evidence>
<feature type="transmembrane region" description="Helical" evidence="6">
    <location>
        <begin position="50"/>
        <end position="68"/>
    </location>
</feature>
<dbReference type="InterPro" id="IPR023271">
    <property type="entry name" value="Aquaporin-like"/>
</dbReference>
<proteinExistence type="predicted"/>
<feature type="compositionally biased region" description="Low complexity" evidence="5">
    <location>
        <begin position="1"/>
        <end position="16"/>
    </location>
</feature>
<gene>
    <name evidence="7" type="ORF">HBN54_002428</name>
</gene>
<dbReference type="InterPro" id="IPR000292">
    <property type="entry name" value="For/NO2_transpt"/>
</dbReference>
<dbReference type="Proteomes" id="UP000717634">
    <property type="component" value="Unassembled WGS sequence"/>
</dbReference>
<accession>A0ABX1HHT5</accession>
<sequence length="286" mass="30647">MQQPLPTTSQPTTAQEEQQEAKERSAPSSKIIHEAILKEGREELARPSDALFWSGLAAGLSMGLSMMAEGVMVHYLPDSAWRPLVANLGYSLGFLVVILGRQQLFTENTLTPILPLLELPTWRSLRNVLRLWGVVLVANLLGCLALALVVAHSDAFEPAIRAEFAHMGQEELAPSFGTVLLRGIFAGWMIALMVWILPFADTGRIWVIIIITYVVGICHFSHVIAGTVEVFTLAASGGASWGQVLGGFTVPALLGNILGGVLLVAGLNHAQVVTKGGNSHADKQAA</sequence>
<evidence type="ECO:0000313" key="8">
    <source>
        <dbReference type="Proteomes" id="UP000717634"/>
    </source>
</evidence>
<feature type="region of interest" description="Disordered" evidence="5">
    <location>
        <begin position="1"/>
        <end position="28"/>
    </location>
</feature>
<evidence type="ECO:0000256" key="6">
    <source>
        <dbReference type="SAM" id="Phobius"/>
    </source>
</evidence>
<feature type="compositionally biased region" description="Basic and acidic residues" evidence="5">
    <location>
        <begin position="19"/>
        <end position="28"/>
    </location>
</feature>
<dbReference type="PANTHER" id="PTHR30520:SF2">
    <property type="entry name" value="INNER MEMBRANE PROTEIN YFDC"/>
    <property type="match status" value="1"/>
</dbReference>
<evidence type="ECO:0000256" key="1">
    <source>
        <dbReference type="ARBA" id="ARBA00004141"/>
    </source>
</evidence>
<dbReference type="Gene3D" id="1.20.1080.10">
    <property type="entry name" value="Glycerol uptake facilitator protein"/>
    <property type="match status" value="1"/>
</dbReference>
<keyword evidence="4 6" id="KW-0472">Membrane</keyword>
<feature type="transmembrane region" description="Helical" evidence="6">
    <location>
        <begin position="245"/>
        <end position="265"/>
    </location>
</feature>
<comment type="subcellular location">
    <subcellularLocation>
        <location evidence="1">Membrane</location>
        <topology evidence="1">Multi-pass membrane protein</topology>
    </subcellularLocation>
</comment>
<protein>
    <submittedName>
        <fullName evidence="7">Formate/nitrite transporter FocA (FNT family)</fullName>
    </submittedName>
</protein>
<feature type="transmembrane region" description="Helical" evidence="6">
    <location>
        <begin position="131"/>
        <end position="152"/>
    </location>
</feature>
<dbReference type="Pfam" id="PF01226">
    <property type="entry name" value="Form_Nir_trans"/>
    <property type="match status" value="1"/>
</dbReference>
<comment type="caution">
    <text evidence="7">The sequence shown here is derived from an EMBL/GenBank/DDBJ whole genome shotgun (WGS) entry which is preliminary data.</text>
</comment>
<feature type="transmembrane region" description="Helical" evidence="6">
    <location>
        <begin position="80"/>
        <end position="100"/>
    </location>
</feature>
<keyword evidence="3 6" id="KW-1133">Transmembrane helix</keyword>
<dbReference type="EMBL" id="JAAVTK010000006">
    <property type="protein sequence ID" value="NKI89829.1"/>
    <property type="molecule type" value="Genomic_DNA"/>
</dbReference>
<feature type="transmembrane region" description="Helical" evidence="6">
    <location>
        <begin position="205"/>
        <end position="225"/>
    </location>
</feature>
<evidence type="ECO:0000256" key="5">
    <source>
        <dbReference type="SAM" id="MobiDB-lite"/>
    </source>
</evidence>
<feature type="transmembrane region" description="Helical" evidence="6">
    <location>
        <begin position="172"/>
        <end position="198"/>
    </location>
</feature>
<evidence type="ECO:0000256" key="2">
    <source>
        <dbReference type="ARBA" id="ARBA00022692"/>
    </source>
</evidence>
<evidence type="ECO:0000313" key="7">
    <source>
        <dbReference type="EMBL" id="NKI89829.1"/>
    </source>
</evidence>
<evidence type="ECO:0000256" key="4">
    <source>
        <dbReference type="ARBA" id="ARBA00023136"/>
    </source>
</evidence>
<organism evidence="7 8">
    <name type="scientific">Hymenobacter artigasi</name>
    <dbReference type="NCBI Taxonomy" id="2719616"/>
    <lineage>
        <taxon>Bacteria</taxon>
        <taxon>Pseudomonadati</taxon>
        <taxon>Bacteroidota</taxon>
        <taxon>Cytophagia</taxon>
        <taxon>Cytophagales</taxon>
        <taxon>Hymenobacteraceae</taxon>
        <taxon>Hymenobacter</taxon>
    </lineage>
</organism>
<name>A0ABX1HHT5_9BACT</name>
<keyword evidence="2 6" id="KW-0812">Transmembrane</keyword>
<dbReference type="PANTHER" id="PTHR30520">
    <property type="entry name" value="FORMATE TRANSPORTER-RELATED"/>
    <property type="match status" value="1"/>
</dbReference>
<dbReference type="RefSeq" id="WP_168673448.1">
    <property type="nucleotide sequence ID" value="NZ_JAAVTK010000006.1"/>
</dbReference>